<protein>
    <recommendedName>
        <fullName evidence="3">Gliding motility-associated C-terminal domain-containing protein</fullName>
    </recommendedName>
</protein>
<reference evidence="1 2" key="1">
    <citation type="journal article" date="2014" name="Environ. Microbiol.">
        <title>Contrasting genomic patterns and infection strategies of two co-existing Bacteroidetes podovirus genera.</title>
        <authorList>
            <person name="Holmfeldt K."/>
            <person name="Howard-Varona C."/>
            <person name="Solonenko N."/>
            <person name="Sullivan M.B."/>
        </authorList>
    </citation>
    <scope>NUCLEOTIDE SEQUENCE [LARGE SCALE GENOMIC DNA]</scope>
    <source>
        <strain evidence="1 2">18</strain>
    </source>
</reference>
<dbReference type="RefSeq" id="WP_029447017.1">
    <property type="nucleotide sequence ID" value="NZ_CP009976.1"/>
</dbReference>
<accession>A0AAU8RG23</accession>
<proteinExistence type="predicted"/>
<dbReference type="Pfam" id="PF13585">
    <property type="entry name" value="CHU_C"/>
    <property type="match status" value="1"/>
</dbReference>
<dbReference type="AlphaFoldDB" id="A0AAU8RG23"/>
<dbReference type="Proteomes" id="UP000030786">
    <property type="component" value="Chromosome"/>
</dbReference>
<dbReference type="EMBL" id="CP009976">
    <property type="protein sequence ID" value="AIZ41650.1"/>
    <property type="molecule type" value="Genomic_DNA"/>
</dbReference>
<evidence type="ECO:0008006" key="3">
    <source>
        <dbReference type="Google" id="ProtNLM"/>
    </source>
</evidence>
<gene>
    <name evidence="1" type="ORF">M666_08710</name>
</gene>
<evidence type="ECO:0000313" key="2">
    <source>
        <dbReference type="Proteomes" id="UP000030786"/>
    </source>
</evidence>
<dbReference type="KEGG" id="cbat:M666_08710"/>
<dbReference type="InterPro" id="IPR026341">
    <property type="entry name" value="T9SS_type_B"/>
</dbReference>
<dbReference type="GeneID" id="78060817"/>
<name>A0AAU8RG23_9FLAO</name>
<dbReference type="NCBIfam" id="TIGR04131">
    <property type="entry name" value="Bac_Flav_CTERM"/>
    <property type="match status" value="1"/>
</dbReference>
<sequence length="382" mass="42645">MEKVRIFYFLLALNTAVVVSQEQVQNFGALKIHEGGSIGFHDNLINNGSFDENVGLAGFYSTDDLTISGAFRPIFKDAEIVVTNHLNLEVGVGITSNSNFIIGNVITPRNQLDITLEYFNNAFYTGETSQTKVDGYAALSNKQNFIFPTGIANKLRSIELNSNSTNSIAKAAYFYENPNTPSIINKGFNTNVKSDILLRISTYEFWDLDSSVPSTVTLTWDSDSAISSVVDRIEDLRVVGWDTSEEIWVDLGNINFTGNTNSGSITSTTFLPSNYEIITFGESLSRESIQLDNYMVSPNNDGINDFFVLEAVALSPNNTLEIYNRWGRVVYREDNYKNLFSGKANTSFTVNKNIGLPDGIYFYVVDLKDLKMTHQGYLYLNN</sequence>
<organism evidence="1 2">
    <name type="scientific">Cellulophaga baltica 18</name>
    <dbReference type="NCBI Taxonomy" id="1348584"/>
    <lineage>
        <taxon>Bacteria</taxon>
        <taxon>Pseudomonadati</taxon>
        <taxon>Bacteroidota</taxon>
        <taxon>Flavobacteriia</taxon>
        <taxon>Flavobacteriales</taxon>
        <taxon>Flavobacteriaceae</taxon>
        <taxon>Cellulophaga</taxon>
    </lineage>
</organism>
<evidence type="ECO:0000313" key="1">
    <source>
        <dbReference type="EMBL" id="AIZ41650.1"/>
    </source>
</evidence>